<proteinExistence type="predicted"/>
<name>A0A8J7M2C0_9BACT</name>
<evidence type="ECO:0000256" key="1">
    <source>
        <dbReference type="SAM" id="Coils"/>
    </source>
</evidence>
<keyword evidence="3" id="KW-0812">Transmembrane</keyword>
<gene>
    <name evidence="4" type="ORF">JFN93_22265</name>
</gene>
<keyword evidence="3" id="KW-0472">Membrane</keyword>
<feature type="region of interest" description="Disordered" evidence="2">
    <location>
        <begin position="179"/>
        <end position="201"/>
    </location>
</feature>
<dbReference type="PANTHER" id="PTHR40278:SF2">
    <property type="entry name" value="TYPE IV PILUS INNER MEMBRANE COMPONENT PILN"/>
    <property type="match status" value="1"/>
</dbReference>
<keyword evidence="5" id="KW-1185">Reference proteome</keyword>
<organism evidence="4 5">
    <name type="scientific">Geomesophilobacter sediminis</name>
    <dbReference type="NCBI Taxonomy" id="2798584"/>
    <lineage>
        <taxon>Bacteria</taxon>
        <taxon>Pseudomonadati</taxon>
        <taxon>Thermodesulfobacteriota</taxon>
        <taxon>Desulfuromonadia</taxon>
        <taxon>Geobacterales</taxon>
        <taxon>Geobacteraceae</taxon>
        <taxon>Geomesophilobacter</taxon>
    </lineage>
</organism>
<protein>
    <submittedName>
        <fullName evidence="4">PilN domain-containing protein</fullName>
    </submittedName>
</protein>
<dbReference type="InterPro" id="IPR052534">
    <property type="entry name" value="Extracell_DNA_Util/SecSys_Comp"/>
</dbReference>
<keyword evidence="3" id="KW-1133">Transmembrane helix</keyword>
<comment type="caution">
    <text evidence="4">The sequence shown here is derived from an EMBL/GenBank/DDBJ whole genome shotgun (WGS) entry which is preliminary data.</text>
</comment>
<feature type="transmembrane region" description="Helical" evidence="3">
    <location>
        <begin position="21"/>
        <end position="42"/>
    </location>
</feature>
<keyword evidence="1" id="KW-0175">Coiled coil</keyword>
<evidence type="ECO:0000256" key="3">
    <source>
        <dbReference type="SAM" id="Phobius"/>
    </source>
</evidence>
<dbReference type="InterPro" id="IPR007813">
    <property type="entry name" value="PilN"/>
</dbReference>
<feature type="coiled-coil region" evidence="1">
    <location>
        <begin position="47"/>
        <end position="94"/>
    </location>
</feature>
<dbReference type="Pfam" id="PF05137">
    <property type="entry name" value="PilN"/>
    <property type="match status" value="1"/>
</dbReference>
<dbReference type="PANTHER" id="PTHR40278">
    <property type="entry name" value="DNA UTILIZATION PROTEIN HOFN"/>
    <property type="match status" value="1"/>
</dbReference>
<sequence length="201" mass="21844">MIRINLLPLRASKKKETVRQQISILVLSVVGVLVVAGALYFLTVTKIATAKQQIDSDENELKALKSKIGAIDNLKKLQAEVKKKLDVLNQLRKEKIGPANRLAALSDAVPEKLWLTRYTENGPNVTVSGMAFSEDLIAQFMRNLQNSGAFSNVELQVSEQAEFGGVKGKKFDLSFVIATKKPDTNGKPEGAGKPEGNAGKP</sequence>
<dbReference type="Proteomes" id="UP000636888">
    <property type="component" value="Unassembled WGS sequence"/>
</dbReference>
<evidence type="ECO:0000313" key="5">
    <source>
        <dbReference type="Proteomes" id="UP000636888"/>
    </source>
</evidence>
<reference evidence="4" key="1">
    <citation type="submission" date="2020-12" db="EMBL/GenBank/DDBJ databases">
        <title>Geomonas sp. Red875, isolated from river sediment.</title>
        <authorList>
            <person name="Xu Z."/>
            <person name="Zhang Z."/>
            <person name="Masuda Y."/>
            <person name="Itoh H."/>
            <person name="Senoo K."/>
        </authorList>
    </citation>
    <scope>NUCLEOTIDE SEQUENCE</scope>
    <source>
        <strain evidence="4">Red875</strain>
    </source>
</reference>
<accession>A0A8J7M2C0</accession>
<dbReference type="EMBL" id="JAEMHM010000024">
    <property type="protein sequence ID" value="MBJ6727448.1"/>
    <property type="molecule type" value="Genomic_DNA"/>
</dbReference>
<evidence type="ECO:0000313" key="4">
    <source>
        <dbReference type="EMBL" id="MBJ6727448.1"/>
    </source>
</evidence>
<dbReference type="RefSeq" id="WP_199386590.1">
    <property type="nucleotide sequence ID" value="NZ_JAEMHM010000024.1"/>
</dbReference>
<dbReference type="GO" id="GO:0043683">
    <property type="term" value="P:type IV pilus assembly"/>
    <property type="evidence" value="ECO:0007669"/>
    <property type="project" value="TreeGrafter"/>
</dbReference>
<feature type="compositionally biased region" description="Basic and acidic residues" evidence="2">
    <location>
        <begin position="180"/>
        <end position="192"/>
    </location>
</feature>
<dbReference type="AlphaFoldDB" id="A0A8J7M2C0"/>
<evidence type="ECO:0000256" key="2">
    <source>
        <dbReference type="SAM" id="MobiDB-lite"/>
    </source>
</evidence>
<dbReference type="GO" id="GO:0043107">
    <property type="term" value="P:type IV pilus-dependent motility"/>
    <property type="evidence" value="ECO:0007669"/>
    <property type="project" value="TreeGrafter"/>
</dbReference>